<evidence type="ECO:0000256" key="4">
    <source>
        <dbReference type="RuleBase" id="RU003707"/>
    </source>
</evidence>
<dbReference type="AlphaFoldDB" id="A0A5Q6RPK4"/>
<dbReference type="RefSeq" id="WP_149771179.1">
    <property type="nucleotide sequence ID" value="NZ_VDFQ02000006.1"/>
</dbReference>
<dbReference type="PROSITE" id="PS00166">
    <property type="entry name" value="ENOYL_COA_HYDRATASE"/>
    <property type="match status" value="1"/>
</dbReference>
<accession>A0A5Q6RPK4</accession>
<organism evidence="5 6">
    <name type="scientific">Mumia zhuanghuii</name>
    <dbReference type="NCBI Taxonomy" id="2585211"/>
    <lineage>
        <taxon>Bacteria</taxon>
        <taxon>Bacillati</taxon>
        <taxon>Actinomycetota</taxon>
        <taxon>Actinomycetes</taxon>
        <taxon>Propionibacteriales</taxon>
        <taxon>Nocardioidaceae</taxon>
        <taxon>Mumia</taxon>
    </lineage>
</organism>
<dbReference type="PANTHER" id="PTHR11941:SF169">
    <property type="entry name" value="(7AS)-7A-METHYL-1,5-DIOXO-2,3,5,6,7,7A-HEXAHYDRO-1H-INDENE-CARBOXYL-COA HYDROLASE"/>
    <property type="match status" value="1"/>
</dbReference>
<dbReference type="OrthoDB" id="341912at2"/>
<proteinExistence type="inferred from homology"/>
<keyword evidence="2" id="KW-0443">Lipid metabolism</keyword>
<evidence type="ECO:0000313" key="6">
    <source>
        <dbReference type="Proteomes" id="UP000307768"/>
    </source>
</evidence>
<gene>
    <name evidence="5" type="ORF">FE697_018860</name>
</gene>
<dbReference type="GO" id="GO:0016853">
    <property type="term" value="F:isomerase activity"/>
    <property type="evidence" value="ECO:0007669"/>
    <property type="project" value="UniProtKB-KW"/>
</dbReference>
<dbReference type="Gene3D" id="3.90.226.10">
    <property type="entry name" value="2-enoyl-CoA Hydratase, Chain A, domain 1"/>
    <property type="match status" value="1"/>
</dbReference>
<dbReference type="CDD" id="cd06558">
    <property type="entry name" value="crotonase-like"/>
    <property type="match status" value="1"/>
</dbReference>
<dbReference type="PANTHER" id="PTHR11941">
    <property type="entry name" value="ENOYL-COA HYDRATASE-RELATED"/>
    <property type="match status" value="1"/>
</dbReference>
<comment type="similarity">
    <text evidence="1 4">Belongs to the enoyl-CoA hydratase/isomerase family.</text>
</comment>
<keyword evidence="5" id="KW-0413">Isomerase</keyword>
<dbReference type="InterPro" id="IPR018376">
    <property type="entry name" value="Enoyl-CoA_hyd/isom_CS"/>
</dbReference>
<reference evidence="5 6" key="1">
    <citation type="submission" date="2019-09" db="EMBL/GenBank/DDBJ databases">
        <title>Mumia zhuanghuii sp. nov. isolated from the intestinal contents of plateau pika (Ochotona curzoniae) in the Qinghai-Tibet plateau of China.</title>
        <authorList>
            <person name="Tian Z."/>
        </authorList>
    </citation>
    <scope>NUCLEOTIDE SEQUENCE [LARGE SCALE GENOMIC DNA]</scope>
    <source>
        <strain evidence="6">350</strain>
    </source>
</reference>
<evidence type="ECO:0000256" key="3">
    <source>
        <dbReference type="ARBA" id="ARBA00023239"/>
    </source>
</evidence>
<dbReference type="EMBL" id="VDFQ02000006">
    <property type="protein sequence ID" value="KAA1419955.1"/>
    <property type="molecule type" value="Genomic_DNA"/>
</dbReference>
<dbReference type="GO" id="GO:0016829">
    <property type="term" value="F:lyase activity"/>
    <property type="evidence" value="ECO:0007669"/>
    <property type="project" value="UniProtKB-KW"/>
</dbReference>
<dbReference type="GO" id="GO:0006635">
    <property type="term" value="P:fatty acid beta-oxidation"/>
    <property type="evidence" value="ECO:0007669"/>
    <property type="project" value="TreeGrafter"/>
</dbReference>
<dbReference type="Proteomes" id="UP000307768">
    <property type="component" value="Unassembled WGS sequence"/>
</dbReference>
<sequence>MSYPSTDELAAAGLAIAVDGAVLTVTLNRPDVRNAQTPAMWRGLAAIGAAVPADVRVVVLRGAGASFSAGLDRSMLSPGGIEGEVSFPQMAAAPEAEFDATVASYQAGFTWLRNPQFVSVAVVQGHAVGAGFQLALACDLRVLADDAQLCMKEPALGLVPDLTGTKPLVDAVGYARALEICATARWVQAEEAYALGLGQSLVGHGDLDDHVAALVSALTAAPHGAVSATKALLQSAGDLDLTEQSSAERAAQRGRFVDLMSAR</sequence>
<evidence type="ECO:0000256" key="1">
    <source>
        <dbReference type="ARBA" id="ARBA00005254"/>
    </source>
</evidence>
<keyword evidence="3" id="KW-0456">Lyase</keyword>
<dbReference type="InterPro" id="IPR029045">
    <property type="entry name" value="ClpP/crotonase-like_dom_sf"/>
</dbReference>
<comment type="caution">
    <text evidence="5">The sequence shown here is derived from an EMBL/GenBank/DDBJ whole genome shotgun (WGS) entry which is preliminary data.</text>
</comment>
<evidence type="ECO:0000256" key="2">
    <source>
        <dbReference type="ARBA" id="ARBA00023098"/>
    </source>
</evidence>
<dbReference type="InterPro" id="IPR001753">
    <property type="entry name" value="Enoyl-CoA_hydra/iso"/>
</dbReference>
<dbReference type="Pfam" id="PF00378">
    <property type="entry name" value="ECH_1"/>
    <property type="match status" value="1"/>
</dbReference>
<evidence type="ECO:0000313" key="5">
    <source>
        <dbReference type="EMBL" id="KAA1419955.1"/>
    </source>
</evidence>
<dbReference type="Gene3D" id="1.10.12.10">
    <property type="entry name" value="Lyase 2-enoyl-coa Hydratase, Chain A, domain 2"/>
    <property type="match status" value="1"/>
</dbReference>
<protein>
    <submittedName>
        <fullName evidence="5">Enoyl-CoA hydratase/isomerase family protein</fullName>
    </submittedName>
</protein>
<dbReference type="InterPro" id="IPR014748">
    <property type="entry name" value="Enoyl-CoA_hydra_C"/>
</dbReference>
<name>A0A5Q6RPK4_9ACTN</name>
<dbReference type="SUPFAM" id="SSF52096">
    <property type="entry name" value="ClpP/crotonase"/>
    <property type="match status" value="1"/>
</dbReference>